<feature type="region of interest" description="Disordered" evidence="1">
    <location>
        <begin position="474"/>
        <end position="499"/>
    </location>
</feature>
<dbReference type="PANTHER" id="PTHR11861:SF8">
    <property type="entry name" value="PKD DOMAIN-CONTAINING PROTEIN"/>
    <property type="match status" value="1"/>
</dbReference>
<feature type="signal peptide" evidence="3">
    <location>
        <begin position="1"/>
        <end position="21"/>
    </location>
</feature>
<comment type="caution">
    <text evidence="4">The sequence shown here is derived from an EMBL/GenBank/DDBJ whole genome shotgun (WGS) entry which is preliminary data.</text>
</comment>
<feature type="chain" id="PRO_5044797562" description="Transmembrane protein" evidence="3">
    <location>
        <begin position="22"/>
        <end position="499"/>
    </location>
</feature>
<protein>
    <recommendedName>
        <fullName evidence="6">Transmembrane protein</fullName>
    </recommendedName>
</protein>
<keyword evidence="2" id="KW-0812">Transmembrane</keyword>
<feature type="transmembrane region" description="Helical" evidence="2">
    <location>
        <begin position="411"/>
        <end position="436"/>
    </location>
</feature>
<evidence type="ECO:0000313" key="5">
    <source>
        <dbReference type="Proteomes" id="UP001566132"/>
    </source>
</evidence>
<name>A0ABD1FEH8_HYPHA</name>
<keyword evidence="2" id="KW-0472">Membrane</keyword>
<gene>
    <name evidence="4" type="ORF">ABEB36_000848</name>
</gene>
<dbReference type="InterPro" id="IPR045219">
    <property type="entry name" value="PKAT"/>
</dbReference>
<keyword evidence="2" id="KW-1133">Transmembrane helix</keyword>
<sequence length="499" mass="56482">MLLPKFSLVLCLFTFLTIGFGLKVTIECDDPIVLGATLNCTATIQDDSGNPASGDFQYSWRDNSIPQNTRFLENGSNVDHWSVTYNRSNYQIGGLFVLRVDVCKWIFLHILCQGQTSSGYFFAITDTFNGQLTQTQNNETRKVFVATNTSIQNSISLKKSDQEFLKKAPSVLTYWFVDCIYYGITTDLSFNYTFAQSEQNHNIEVLVVADFTPLPPTTTLQPITTTIPSNVTTPTPATTTIKPKTRTKRDNLPLNNNTIFNQIESNIKIWQNGTLVPYNVSFPYVCNGSIITTDHNKVYGHFIKTFTTKDPISNISVSGNNWLQQGELLSLNVNCKGSKEMEFCYYFKKGLYNVTGNETCSDYRYLEQCDFPIQRYFIDQHTVIIIIKNDVSKQITSVAVTVYKVKHQPQLSIIVVPVAFSLAAVVTIVFGVAYYLQNRSRFIIEVADFDFGPKYADMEYKTFKDRLKDSITNAFNRDPEPSTSDAPLWPPGQKYGSMK</sequence>
<evidence type="ECO:0000313" key="4">
    <source>
        <dbReference type="EMBL" id="KAL1517028.1"/>
    </source>
</evidence>
<dbReference type="Proteomes" id="UP001566132">
    <property type="component" value="Unassembled WGS sequence"/>
</dbReference>
<accession>A0ABD1FEH8</accession>
<proteinExistence type="predicted"/>
<dbReference type="PANTHER" id="PTHR11861">
    <property type="entry name" value="MELANOCYTE PROTEIN PMEL 17-RELATED"/>
    <property type="match status" value="1"/>
</dbReference>
<evidence type="ECO:0000256" key="1">
    <source>
        <dbReference type="SAM" id="MobiDB-lite"/>
    </source>
</evidence>
<keyword evidence="5" id="KW-1185">Reference proteome</keyword>
<dbReference type="EMBL" id="JBDJPC010000001">
    <property type="protein sequence ID" value="KAL1517028.1"/>
    <property type="molecule type" value="Genomic_DNA"/>
</dbReference>
<reference evidence="4 5" key="1">
    <citation type="submission" date="2024-05" db="EMBL/GenBank/DDBJ databases">
        <title>Genetic variation in Jamaican populations of the coffee berry borer (Hypothenemus hampei).</title>
        <authorList>
            <person name="Errbii M."/>
            <person name="Myrie A."/>
        </authorList>
    </citation>
    <scope>NUCLEOTIDE SEQUENCE [LARGE SCALE GENOMIC DNA]</scope>
    <source>
        <strain evidence="4">JA-Hopewell-2020-01-JO</strain>
        <tissue evidence="4">Whole body</tissue>
    </source>
</reference>
<evidence type="ECO:0000256" key="2">
    <source>
        <dbReference type="SAM" id="Phobius"/>
    </source>
</evidence>
<evidence type="ECO:0000256" key="3">
    <source>
        <dbReference type="SAM" id="SignalP"/>
    </source>
</evidence>
<feature type="compositionally biased region" description="Polar residues" evidence="1">
    <location>
        <begin position="474"/>
        <end position="485"/>
    </location>
</feature>
<dbReference type="AlphaFoldDB" id="A0ABD1FEH8"/>
<organism evidence="4 5">
    <name type="scientific">Hypothenemus hampei</name>
    <name type="common">Coffee berry borer</name>
    <dbReference type="NCBI Taxonomy" id="57062"/>
    <lineage>
        <taxon>Eukaryota</taxon>
        <taxon>Metazoa</taxon>
        <taxon>Ecdysozoa</taxon>
        <taxon>Arthropoda</taxon>
        <taxon>Hexapoda</taxon>
        <taxon>Insecta</taxon>
        <taxon>Pterygota</taxon>
        <taxon>Neoptera</taxon>
        <taxon>Endopterygota</taxon>
        <taxon>Coleoptera</taxon>
        <taxon>Polyphaga</taxon>
        <taxon>Cucujiformia</taxon>
        <taxon>Curculionidae</taxon>
        <taxon>Scolytinae</taxon>
        <taxon>Hypothenemus</taxon>
    </lineage>
</organism>
<evidence type="ECO:0008006" key="6">
    <source>
        <dbReference type="Google" id="ProtNLM"/>
    </source>
</evidence>
<keyword evidence="3" id="KW-0732">Signal</keyword>